<dbReference type="Proteomes" id="UP000557566">
    <property type="component" value="Unassembled WGS sequence"/>
</dbReference>
<proteinExistence type="predicted"/>
<feature type="signal peptide" evidence="1">
    <location>
        <begin position="1"/>
        <end position="20"/>
    </location>
</feature>
<dbReference type="EMBL" id="JAAVMX010000003">
    <property type="protein sequence ID" value="KAF4511309.1"/>
    <property type="molecule type" value="Genomic_DNA"/>
</dbReference>
<dbReference type="AlphaFoldDB" id="A0A8H4V800"/>
<accession>A0A8H4V800</accession>
<evidence type="ECO:0000256" key="1">
    <source>
        <dbReference type="SAM" id="SignalP"/>
    </source>
</evidence>
<sequence>MNIKALMAAGLPLLASLAGASRDAYDDICPARDGQTETRGGSRVLFRCNRRLPVESLIDTLPAASPEACIEHCQSDVRCAGSQWLYGAGECRLYSVGDEAIGVARASLVIIVTRQGTGDASPGDGNSATLDECQTGLDDCTRSETRLQDELNACRASQGNAQEEASLRQELDTCENSRLSLQNQLRSCEASNDSLMTVVAVCPAKDGQSLRQGKGTFKFNCKSKRTGQAHKTTGHGFEMCLQACVKDAQCKATNYWWSKPASQRCEMLTGQVGYTGSTAEEHVVGAMVLTRH</sequence>
<evidence type="ECO:0008006" key="4">
    <source>
        <dbReference type="Google" id="ProtNLM"/>
    </source>
</evidence>
<evidence type="ECO:0000313" key="2">
    <source>
        <dbReference type="EMBL" id="KAF4511309.1"/>
    </source>
</evidence>
<comment type="caution">
    <text evidence="2">The sequence shown here is derived from an EMBL/GenBank/DDBJ whole genome shotgun (WGS) entry which is preliminary data.</text>
</comment>
<evidence type="ECO:0000313" key="3">
    <source>
        <dbReference type="Proteomes" id="UP000557566"/>
    </source>
</evidence>
<keyword evidence="1" id="KW-0732">Signal</keyword>
<feature type="chain" id="PRO_5034302218" description="Apple-like protein" evidence="1">
    <location>
        <begin position="21"/>
        <end position="292"/>
    </location>
</feature>
<protein>
    <recommendedName>
        <fullName evidence="4">Apple-like protein</fullName>
    </recommendedName>
</protein>
<organism evidence="2 3">
    <name type="scientific">Ophiocordyceps sinensis</name>
    <dbReference type="NCBI Taxonomy" id="72228"/>
    <lineage>
        <taxon>Eukaryota</taxon>
        <taxon>Fungi</taxon>
        <taxon>Dikarya</taxon>
        <taxon>Ascomycota</taxon>
        <taxon>Pezizomycotina</taxon>
        <taxon>Sordariomycetes</taxon>
        <taxon>Hypocreomycetidae</taxon>
        <taxon>Hypocreales</taxon>
        <taxon>Ophiocordycipitaceae</taxon>
        <taxon>Ophiocordyceps</taxon>
    </lineage>
</organism>
<gene>
    <name evidence="2" type="ORF">G6O67_003118</name>
</gene>
<name>A0A8H4V800_9HYPO</name>
<keyword evidence="3" id="KW-1185">Reference proteome</keyword>
<reference evidence="2 3" key="1">
    <citation type="journal article" date="2020" name="Genome Biol. Evol.">
        <title>A new high-quality draft genome assembly of the Chinese cordyceps Ophiocordyceps sinensis.</title>
        <authorList>
            <person name="Shu R."/>
            <person name="Zhang J."/>
            <person name="Meng Q."/>
            <person name="Zhang H."/>
            <person name="Zhou G."/>
            <person name="Li M."/>
            <person name="Wu P."/>
            <person name="Zhao Y."/>
            <person name="Chen C."/>
            <person name="Qin Q."/>
        </authorList>
    </citation>
    <scope>NUCLEOTIDE SEQUENCE [LARGE SCALE GENOMIC DNA]</scope>
    <source>
        <strain evidence="2 3">IOZ07</strain>
    </source>
</reference>